<evidence type="ECO:0000313" key="1">
    <source>
        <dbReference type="EMBL" id="KAG8240388.1"/>
    </source>
</evidence>
<reference evidence="1" key="1">
    <citation type="submission" date="2013-04" db="EMBL/GenBank/DDBJ databases">
        <authorList>
            <person name="Qu J."/>
            <person name="Murali S.C."/>
            <person name="Bandaranaike D."/>
            <person name="Bellair M."/>
            <person name="Blankenburg K."/>
            <person name="Chao H."/>
            <person name="Dinh H."/>
            <person name="Doddapaneni H."/>
            <person name="Downs B."/>
            <person name="Dugan-Rocha S."/>
            <person name="Elkadiri S."/>
            <person name="Gnanaolivu R.D."/>
            <person name="Hernandez B."/>
            <person name="Javaid M."/>
            <person name="Jayaseelan J.C."/>
            <person name="Lee S."/>
            <person name="Li M."/>
            <person name="Ming W."/>
            <person name="Munidasa M."/>
            <person name="Muniz J."/>
            <person name="Nguyen L."/>
            <person name="Ongeri F."/>
            <person name="Osuji N."/>
            <person name="Pu L.-L."/>
            <person name="Puazo M."/>
            <person name="Qu C."/>
            <person name="Quiroz J."/>
            <person name="Raj R."/>
            <person name="Weissenberger G."/>
            <person name="Xin Y."/>
            <person name="Zou X."/>
            <person name="Han Y."/>
            <person name="Richards S."/>
            <person name="Worley K."/>
            <person name="Muzny D."/>
            <person name="Gibbs R."/>
        </authorList>
    </citation>
    <scope>NUCLEOTIDE SEQUENCE</scope>
    <source>
        <strain evidence="1">Sampled in the wild</strain>
    </source>
</reference>
<keyword evidence="2" id="KW-1185">Reference proteome</keyword>
<dbReference type="EMBL" id="KZ312451">
    <property type="protein sequence ID" value="KAG8240388.1"/>
    <property type="molecule type" value="Genomic_DNA"/>
</dbReference>
<proteinExistence type="predicted"/>
<evidence type="ECO:0000313" key="2">
    <source>
        <dbReference type="Proteomes" id="UP000792457"/>
    </source>
</evidence>
<reference evidence="1" key="2">
    <citation type="submission" date="2017-10" db="EMBL/GenBank/DDBJ databases">
        <title>Ladona fulva Genome sequencing and assembly.</title>
        <authorList>
            <person name="Murali S."/>
            <person name="Richards S."/>
            <person name="Bandaranaike D."/>
            <person name="Bellair M."/>
            <person name="Blankenburg K."/>
            <person name="Chao H."/>
            <person name="Dinh H."/>
            <person name="Doddapaneni H."/>
            <person name="Dugan-Rocha S."/>
            <person name="Elkadiri S."/>
            <person name="Gnanaolivu R."/>
            <person name="Hernandez B."/>
            <person name="Skinner E."/>
            <person name="Javaid M."/>
            <person name="Lee S."/>
            <person name="Li M."/>
            <person name="Ming W."/>
            <person name="Munidasa M."/>
            <person name="Muniz J."/>
            <person name="Nguyen L."/>
            <person name="Hughes D."/>
            <person name="Osuji N."/>
            <person name="Pu L.-L."/>
            <person name="Puazo M."/>
            <person name="Qu C."/>
            <person name="Quiroz J."/>
            <person name="Raj R."/>
            <person name="Weissenberger G."/>
            <person name="Xin Y."/>
            <person name="Zou X."/>
            <person name="Han Y."/>
            <person name="Worley K."/>
            <person name="Muzny D."/>
            <person name="Gibbs R."/>
        </authorList>
    </citation>
    <scope>NUCLEOTIDE SEQUENCE</scope>
    <source>
        <strain evidence="1">Sampled in the wild</strain>
    </source>
</reference>
<dbReference type="OrthoDB" id="6612537at2759"/>
<sequence>MNETKKFYDRVNIIRRPFKAQITMCKNKNGDIVSDKKAILQRWAEHSHELLNGYTGVDHVDNFTSDANRQNNEQKTEGT</sequence>
<name>A0A8K0KYN8_LADFU</name>
<protein>
    <submittedName>
        <fullName evidence="1">Uncharacterized protein</fullName>
    </submittedName>
</protein>
<comment type="caution">
    <text evidence="1">The sequence shown here is derived from an EMBL/GenBank/DDBJ whole genome shotgun (WGS) entry which is preliminary data.</text>
</comment>
<dbReference type="Proteomes" id="UP000792457">
    <property type="component" value="Unassembled WGS sequence"/>
</dbReference>
<dbReference type="AlphaFoldDB" id="A0A8K0KYN8"/>
<gene>
    <name evidence="1" type="ORF">J437_LFUL002530</name>
</gene>
<accession>A0A8K0KYN8</accession>
<organism evidence="1 2">
    <name type="scientific">Ladona fulva</name>
    <name type="common">Scarce chaser dragonfly</name>
    <name type="synonym">Libellula fulva</name>
    <dbReference type="NCBI Taxonomy" id="123851"/>
    <lineage>
        <taxon>Eukaryota</taxon>
        <taxon>Metazoa</taxon>
        <taxon>Ecdysozoa</taxon>
        <taxon>Arthropoda</taxon>
        <taxon>Hexapoda</taxon>
        <taxon>Insecta</taxon>
        <taxon>Pterygota</taxon>
        <taxon>Palaeoptera</taxon>
        <taxon>Odonata</taxon>
        <taxon>Epiprocta</taxon>
        <taxon>Anisoptera</taxon>
        <taxon>Libelluloidea</taxon>
        <taxon>Libellulidae</taxon>
        <taxon>Ladona</taxon>
    </lineage>
</organism>